<proteinExistence type="predicted"/>
<reference evidence="2" key="2">
    <citation type="submission" date="2023-06" db="EMBL/GenBank/DDBJ databases">
        <authorList>
            <consortium name="Lawrence Berkeley National Laboratory"/>
            <person name="Haridas S."/>
            <person name="Hensen N."/>
            <person name="Bonometti L."/>
            <person name="Westerberg I."/>
            <person name="Brannstrom I.O."/>
            <person name="Guillou S."/>
            <person name="Cros-Aarteil S."/>
            <person name="Calhoun S."/>
            <person name="Kuo A."/>
            <person name="Mondo S."/>
            <person name="Pangilinan J."/>
            <person name="Riley R."/>
            <person name="LaButti K."/>
            <person name="Andreopoulos B."/>
            <person name="Lipzen A."/>
            <person name="Chen C."/>
            <person name="Yanf M."/>
            <person name="Daum C."/>
            <person name="Ng V."/>
            <person name="Clum A."/>
            <person name="Steindorff A."/>
            <person name="Ohm R."/>
            <person name="Martin F."/>
            <person name="Silar P."/>
            <person name="Natvig D."/>
            <person name="Lalanne C."/>
            <person name="Gautier V."/>
            <person name="Ament-velasquez S.L."/>
            <person name="Kruys A."/>
            <person name="Hutchinson M.I."/>
            <person name="Powell A.J."/>
            <person name="Barry K."/>
            <person name="Miller A.N."/>
            <person name="Grigoriev I.V."/>
            <person name="Debuchy R."/>
            <person name="Gladieux P."/>
            <person name="Thoren M.H."/>
            <person name="Johannesson H."/>
        </authorList>
    </citation>
    <scope>NUCLEOTIDE SEQUENCE</scope>
    <source>
        <strain evidence="2">CBS 232.78</strain>
    </source>
</reference>
<reference evidence="2" key="1">
    <citation type="journal article" date="2023" name="Mol. Phylogenet. Evol.">
        <title>Genome-scale phylogeny and comparative genomics of the fungal order Sordariales.</title>
        <authorList>
            <person name="Hensen N."/>
            <person name="Bonometti L."/>
            <person name="Westerberg I."/>
            <person name="Brannstrom I.O."/>
            <person name="Guillou S."/>
            <person name="Cros-Aarteil S."/>
            <person name="Calhoun S."/>
            <person name="Haridas S."/>
            <person name="Kuo A."/>
            <person name="Mondo S."/>
            <person name="Pangilinan J."/>
            <person name="Riley R."/>
            <person name="LaButti K."/>
            <person name="Andreopoulos B."/>
            <person name="Lipzen A."/>
            <person name="Chen C."/>
            <person name="Yan M."/>
            <person name="Daum C."/>
            <person name="Ng V."/>
            <person name="Clum A."/>
            <person name="Steindorff A."/>
            <person name="Ohm R.A."/>
            <person name="Martin F."/>
            <person name="Silar P."/>
            <person name="Natvig D.O."/>
            <person name="Lalanne C."/>
            <person name="Gautier V."/>
            <person name="Ament-Velasquez S.L."/>
            <person name="Kruys A."/>
            <person name="Hutchinson M.I."/>
            <person name="Powell A.J."/>
            <person name="Barry K."/>
            <person name="Miller A.N."/>
            <person name="Grigoriev I.V."/>
            <person name="Debuchy R."/>
            <person name="Gladieux P."/>
            <person name="Hiltunen Thoren M."/>
            <person name="Johannesson H."/>
        </authorList>
    </citation>
    <scope>NUCLEOTIDE SEQUENCE</scope>
    <source>
        <strain evidence="2">CBS 232.78</strain>
    </source>
</reference>
<organism evidence="2 3">
    <name type="scientific">Podospora didyma</name>
    <dbReference type="NCBI Taxonomy" id="330526"/>
    <lineage>
        <taxon>Eukaryota</taxon>
        <taxon>Fungi</taxon>
        <taxon>Dikarya</taxon>
        <taxon>Ascomycota</taxon>
        <taxon>Pezizomycotina</taxon>
        <taxon>Sordariomycetes</taxon>
        <taxon>Sordariomycetidae</taxon>
        <taxon>Sordariales</taxon>
        <taxon>Podosporaceae</taxon>
        <taxon>Podospora</taxon>
    </lineage>
</organism>
<evidence type="ECO:0000256" key="1">
    <source>
        <dbReference type="SAM" id="MobiDB-lite"/>
    </source>
</evidence>
<dbReference type="EMBL" id="JAULSW010000009">
    <property type="protein sequence ID" value="KAK3370487.1"/>
    <property type="molecule type" value="Genomic_DNA"/>
</dbReference>
<comment type="caution">
    <text evidence="2">The sequence shown here is derived from an EMBL/GenBank/DDBJ whole genome shotgun (WGS) entry which is preliminary data.</text>
</comment>
<name>A0AAE0K6G0_9PEZI</name>
<feature type="region of interest" description="Disordered" evidence="1">
    <location>
        <begin position="32"/>
        <end position="62"/>
    </location>
</feature>
<accession>A0AAE0K6G0</accession>
<keyword evidence="3" id="KW-1185">Reference proteome</keyword>
<dbReference type="Proteomes" id="UP001285441">
    <property type="component" value="Unassembled WGS sequence"/>
</dbReference>
<protein>
    <submittedName>
        <fullName evidence="2">Uncharacterized protein</fullName>
    </submittedName>
</protein>
<sequence length="184" mass="21088">MCYYEQYYCEGCGATMGAVRYSSSCQYIRAGENPHASNSRSSRVDARYSNHPQCLKRKSDDPDDPYNKPLCWHSHKGTMCSNRRNAAGTIHGRGTRPETHLPNTEQRRVPLTYTTLDPTQHEVRLIKPHLDYTAISYCAGDPDLTTAILFNDIPFLVFDNLAHVLDVTRDFWRKTFPAETERIL</sequence>
<gene>
    <name evidence="2" type="ORF">B0H63DRAFT_528208</name>
</gene>
<evidence type="ECO:0000313" key="3">
    <source>
        <dbReference type="Proteomes" id="UP001285441"/>
    </source>
</evidence>
<dbReference type="AlphaFoldDB" id="A0AAE0K6G0"/>
<evidence type="ECO:0000313" key="2">
    <source>
        <dbReference type="EMBL" id="KAK3370487.1"/>
    </source>
</evidence>